<reference evidence="4 5" key="1">
    <citation type="submission" date="2020-10" db="EMBL/GenBank/DDBJ databases">
        <title>Pygocentrus nattereri (red-bellied piranha) genome, fPygNat1, primary haplotype.</title>
        <authorList>
            <person name="Myers G."/>
            <person name="Meyer A."/>
            <person name="Karagic N."/>
            <person name="Pippel M."/>
            <person name="Winkler S."/>
            <person name="Tracey A."/>
            <person name="Wood J."/>
            <person name="Formenti G."/>
            <person name="Howe K."/>
            <person name="Fedrigo O."/>
            <person name="Jarvis E.D."/>
        </authorList>
    </citation>
    <scope>NUCLEOTIDE SEQUENCE [LARGE SCALE GENOMIC DNA]</scope>
</reference>
<reference evidence="4" key="2">
    <citation type="submission" date="2025-08" db="UniProtKB">
        <authorList>
            <consortium name="Ensembl"/>
        </authorList>
    </citation>
    <scope>IDENTIFICATION</scope>
</reference>
<dbReference type="RefSeq" id="XP_017546048.1">
    <property type="nucleotide sequence ID" value="XM_017690559.2"/>
</dbReference>
<dbReference type="PANTHER" id="PTHR13217:SF6">
    <property type="entry name" value="PLECKSTRIN HOMOLOGY DOMAIN-CONTAINING FAMILY G MEMBER 7"/>
    <property type="match status" value="1"/>
</dbReference>
<protein>
    <recommendedName>
        <fullName evidence="6">DH domain-containing protein</fullName>
    </recommendedName>
</protein>
<dbReference type="GO" id="GO:0007266">
    <property type="term" value="P:Rho protein signal transduction"/>
    <property type="evidence" value="ECO:0007669"/>
    <property type="project" value="TreeGrafter"/>
</dbReference>
<evidence type="ECO:0000313" key="5">
    <source>
        <dbReference type="Proteomes" id="UP001501920"/>
    </source>
</evidence>
<dbReference type="GO" id="GO:0005085">
    <property type="term" value="F:guanyl-nucleotide exchange factor activity"/>
    <property type="evidence" value="ECO:0007669"/>
    <property type="project" value="InterPro"/>
</dbReference>
<dbReference type="Pfam" id="PF00621">
    <property type="entry name" value="RhoGEF"/>
    <property type="match status" value="1"/>
</dbReference>
<feature type="compositionally biased region" description="Basic and acidic residues" evidence="1">
    <location>
        <begin position="211"/>
        <end position="226"/>
    </location>
</feature>
<evidence type="ECO:0000313" key="4">
    <source>
        <dbReference type="Ensembl" id="ENSPNAP00000012646.1"/>
    </source>
</evidence>
<reference evidence="4" key="3">
    <citation type="submission" date="2025-09" db="UniProtKB">
        <authorList>
            <consortium name="Ensembl"/>
        </authorList>
    </citation>
    <scope>IDENTIFICATION</scope>
</reference>
<dbReference type="Pfam" id="PF15720">
    <property type="entry name" value="DUF4675"/>
    <property type="match status" value="1"/>
</dbReference>
<dbReference type="InterPro" id="IPR011993">
    <property type="entry name" value="PH-like_dom_sf"/>
</dbReference>
<feature type="region of interest" description="Disordered" evidence="1">
    <location>
        <begin position="100"/>
        <end position="142"/>
    </location>
</feature>
<evidence type="ECO:0000259" key="2">
    <source>
        <dbReference type="PROSITE" id="PS50003"/>
    </source>
</evidence>
<dbReference type="Ensembl" id="ENSPNAT00000036605.2">
    <property type="protein sequence ID" value="ENSPNAP00000012646.1"/>
    <property type="gene ID" value="ENSPNAG00000018434.2"/>
</dbReference>
<dbReference type="PANTHER" id="PTHR13217">
    <property type="entry name" value="PLECKSTRIN HOMOLOGY DOMAIN-CONTAINING FAMILY G MEMBER 7"/>
    <property type="match status" value="1"/>
</dbReference>
<dbReference type="STRING" id="42514.ENSPNAP00000012646"/>
<dbReference type="InterPro" id="IPR000219">
    <property type="entry name" value="DH_dom"/>
</dbReference>
<dbReference type="CTD" id="440107"/>
<dbReference type="PROSITE" id="PS50010">
    <property type="entry name" value="DH_2"/>
    <property type="match status" value="1"/>
</dbReference>
<dbReference type="OrthoDB" id="5585231at2759"/>
<evidence type="ECO:0008006" key="6">
    <source>
        <dbReference type="Google" id="ProtNLM"/>
    </source>
</evidence>
<dbReference type="Proteomes" id="UP001501920">
    <property type="component" value="Chromosome 7"/>
</dbReference>
<feature type="region of interest" description="Disordered" evidence="1">
    <location>
        <begin position="200"/>
        <end position="228"/>
    </location>
</feature>
<organism evidence="4 5">
    <name type="scientific">Pygocentrus nattereri</name>
    <name type="common">Red-bellied piranha</name>
    <dbReference type="NCBI Taxonomy" id="42514"/>
    <lineage>
        <taxon>Eukaryota</taxon>
        <taxon>Metazoa</taxon>
        <taxon>Chordata</taxon>
        <taxon>Craniata</taxon>
        <taxon>Vertebrata</taxon>
        <taxon>Euteleostomi</taxon>
        <taxon>Actinopterygii</taxon>
        <taxon>Neopterygii</taxon>
        <taxon>Teleostei</taxon>
        <taxon>Ostariophysi</taxon>
        <taxon>Characiformes</taxon>
        <taxon>Characoidei</taxon>
        <taxon>Pygocentrus</taxon>
    </lineage>
</organism>
<dbReference type="GeneID" id="108421960"/>
<dbReference type="SMART" id="SM00233">
    <property type="entry name" value="PH"/>
    <property type="match status" value="1"/>
</dbReference>
<dbReference type="InterPro" id="IPR001849">
    <property type="entry name" value="PH_domain"/>
</dbReference>
<feature type="domain" description="DH" evidence="3">
    <location>
        <begin position="329"/>
        <end position="520"/>
    </location>
</feature>
<name>A0A3B4CPC3_PYGNA</name>
<dbReference type="SUPFAM" id="SSF48065">
    <property type="entry name" value="DBL homology domain (DH-domain)"/>
    <property type="match status" value="1"/>
</dbReference>
<dbReference type="InterPro" id="IPR035899">
    <property type="entry name" value="DBL_dom_sf"/>
</dbReference>
<keyword evidence="5" id="KW-1185">Reference proteome</keyword>
<feature type="domain" description="PH" evidence="2">
    <location>
        <begin position="572"/>
        <end position="705"/>
    </location>
</feature>
<evidence type="ECO:0000259" key="3">
    <source>
        <dbReference type="PROSITE" id="PS50010"/>
    </source>
</evidence>
<proteinExistence type="predicted"/>
<dbReference type="CDD" id="cd13245">
    <property type="entry name" value="PH_PLEKHG7"/>
    <property type="match status" value="1"/>
</dbReference>
<accession>A0A3B4CPC3</accession>
<dbReference type="Gene3D" id="2.30.29.30">
    <property type="entry name" value="Pleckstrin-homology domain (PH domain)/Phosphotyrosine-binding domain (PTB)"/>
    <property type="match status" value="1"/>
</dbReference>
<dbReference type="SMART" id="SM00325">
    <property type="entry name" value="RhoGEF"/>
    <property type="match status" value="1"/>
</dbReference>
<sequence>MTEVNRAYINENCKDVGKTLDWSYIEWHQEEDMAKRSDAHTQTVHGTTVDKETQTSNPFIMRIDLARTPSRLRYGSVKEMDGVPTPLFQFDRQAPARISTSPTLRRMRSTRLPSRDPGRMDSTLEESGTCERTSPRSPVSPVYRQKSPLAVIPTQSNGEGHQDGHSNISVPCGKIRSHRAKTIDSSGICTRQKFLSLNESVDADSTTDDTEQVKEPSHKRSQERRRSSVVVTLPGLDVSPGDLFVSNGAADLLNRSTYSDTKKSKWPFSRRSTTKAKMRSSADIDKCLTSIQIQDRRDSDFQRYKDLTLEEFLKEHPQLSVEEDPIAHKRQEAIWELFTSECVYFLDQLMVLQEVFLSTLSDLQLRECLQDIDSWRLFANLNELCLVSFGFLTNLLRVIKESTPETDITQTLLALLKKGFEESICHCLQKYCLNYTTAILYLDSLKAREDFGSYVKWCERKEQCRRLQLRDLLVVPLQRFTRYPLLLKNIERRSCTKAEESALQSVVELVDKAIYDLEGKVKWLDNYQKVKQLKEALVWLPVWEREKRAHVPESLRHLIKAVTLENLVSNRVLLYEGKLILTENAKLHEVYLFLFDEFLLITKIKRSKKKSGGVDIHPLCPVVGQELGQFLQEGCSFTVLDQPISLDRLQLRNIDQLNATASGLPYSFIVMHQNRYQQCIGVFVLQAQTESAKKVWLSEIEEAVGAVLKSDCQQPRIKNSSLYLESSQI</sequence>
<dbReference type="SUPFAM" id="SSF50729">
    <property type="entry name" value="PH domain-like"/>
    <property type="match status" value="1"/>
</dbReference>
<dbReference type="GeneTree" id="ENSGT00510000046843"/>
<dbReference type="PROSITE" id="PS50003">
    <property type="entry name" value="PH_DOMAIN"/>
    <property type="match status" value="1"/>
</dbReference>
<dbReference type="OMA" id="QEKEHCH"/>
<dbReference type="InterPro" id="IPR040181">
    <property type="entry name" value="PKHG5/7"/>
</dbReference>
<evidence type="ECO:0000256" key="1">
    <source>
        <dbReference type="SAM" id="MobiDB-lite"/>
    </source>
</evidence>
<dbReference type="AlphaFoldDB" id="A0A3B4CPC3"/>
<dbReference type="Gene3D" id="1.20.900.10">
    <property type="entry name" value="Dbl homology (DH) domain"/>
    <property type="match status" value="1"/>
</dbReference>
<feature type="compositionally biased region" description="Acidic residues" evidence="1">
    <location>
        <begin position="201"/>
        <end position="210"/>
    </location>
</feature>